<feature type="chain" id="PRO_5040877361" description="Lipocalin-like domain-containing protein" evidence="1">
    <location>
        <begin position="26"/>
        <end position="157"/>
    </location>
</feature>
<dbReference type="RefSeq" id="WP_234655594.1">
    <property type="nucleotide sequence ID" value="NZ_CP094997.1"/>
</dbReference>
<name>A0A9X1PL94_9BACT</name>
<protein>
    <recommendedName>
        <fullName evidence="4">Lipocalin-like domain-containing protein</fullName>
    </recommendedName>
</protein>
<keyword evidence="3" id="KW-1185">Reference proteome</keyword>
<evidence type="ECO:0000256" key="1">
    <source>
        <dbReference type="SAM" id="SignalP"/>
    </source>
</evidence>
<evidence type="ECO:0000313" key="3">
    <source>
        <dbReference type="Proteomes" id="UP001139000"/>
    </source>
</evidence>
<sequence>MFVKKASLLCLVGAFLIQFSACEHTADSPADAAAVLTEVKQWKIDEIAVNDAVTFKDGKMTRQFGGIDFERYMETVELRKDGTFSGVFKGDNKPFNLKWKQTDKNLTVGAADAAAKGGEWTIDPKDVSSKFFTMKTKSTAYDYPRMTSISLKFKAVK</sequence>
<dbReference type="Proteomes" id="UP001139000">
    <property type="component" value="Unassembled WGS sequence"/>
</dbReference>
<dbReference type="EMBL" id="JAJTTC010000002">
    <property type="protein sequence ID" value="MCF0062480.1"/>
    <property type="molecule type" value="Genomic_DNA"/>
</dbReference>
<evidence type="ECO:0008006" key="4">
    <source>
        <dbReference type="Google" id="ProtNLM"/>
    </source>
</evidence>
<evidence type="ECO:0000313" key="2">
    <source>
        <dbReference type="EMBL" id="MCF0062480.1"/>
    </source>
</evidence>
<accession>A0A9X1PL94</accession>
<keyword evidence="1" id="KW-0732">Signal</keyword>
<gene>
    <name evidence="2" type="ORF">LXM26_13315</name>
</gene>
<comment type="caution">
    <text evidence="2">The sequence shown here is derived from an EMBL/GenBank/DDBJ whole genome shotgun (WGS) entry which is preliminary data.</text>
</comment>
<feature type="signal peptide" evidence="1">
    <location>
        <begin position="1"/>
        <end position="25"/>
    </location>
</feature>
<reference evidence="2" key="1">
    <citation type="submission" date="2021-12" db="EMBL/GenBank/DDBJ databases">
        <title>Novel species in genus Dyadobacter.</title>
        <authorList>
            <person name="Ma C."/>
        </authorList>
    </citation>
    <scope>NUCLEOTIDE SEQUENCE</scope>
    <source>
        <strain evidence="2">LJ419</strain>
    </source>
</reference>
<dbReference type="AlphaFoldDB" id="A0A9X1PL94"/>
<proteinExistence type="predicted"/>
<organism evidence="2 3">
    <name type="scientific">Dyadobacter chenwenxiniae</name>
    <dbReference type="NCBI Taxonomy" id="2906456"/>
    <lineage>
        <taxon>Bacteria</taxon>
        <taxon>Pseudomonadati</taxon>
        <taxon>Bacteroidota</taxon>
        <taxon>Cytophagia</taxon>
        <taxon>Cytophagales</taxon>
        <taxon>Spirosomataceae</taxon>
        <taxon>Dyadobacter</taxon>
    </lineage>
</organism>